<comment type="caution">
    <text evidence="1">The sequence shown here is derived from an EMBL/GenBank/DDBJ whole genome shotgun (WGS) entry which is preliminary data.</text>
</comment>
<dbReference type="AlphaFoldDB" id="A0A3M7R4P8"/>
<protein>
    <submittedName>
        <fullName evidence="1">Uncharacterized protein</fullName>
    </submittedName>
</protein>
<gene>
    <name evidence="1" type="ORF">BpHYR1_017312</name>
</gene>
<accession>A0A3M7R4P8</accession>
<proteinExistence type="predicted"/>
<evidence type="ECO:0000313" key="2">
    <source>
        <dbReference type="Proteomes" id="UP000276133"/>
    </source>
</evidence>
<evidence type="ECO:0000313" key="1">
    <source>
        <dbReference type="EMBL" id="RNA18516.1"/>
    </source>
</evidence>
<organism evidence="1 2">
    <name type="scientific">Brachionus plicatilis</name>
    <name type="common">Marine rotifer</name>
    <name type="synonym">Brachionus muelleri</name>
    <dbReference type="NCBI Taxonomy" id="10195"/>
    <lineage>
        <taxon>Eukaryota</taxon>
        <taxon>Metazoa</taxon>
        <taxon>Spiralia</taxon>
        <taxon>Gnathifera</taxon>
        <taxon>Rotifera</taxon>
        <taxon>Eurotatoria</taxon>
        <taxon>Monogononta</taxon>
        <taxon>Pseudotrocha</taxon>
        <taxon>Ploima</taxon>
        <taxon>Brachionidae</taxon>
        <taxon>Brachionus</taxon>
    </lineage>
</organism>
<reference evidence="1 2" key="1">
    <citation type="journal article" date="2018" name="Sci. Rep.">
        <title>Genomic signatures of local adaptation to the degree of environmental predictability in rotifers.</title>
        <authorList>
            <person name="Franch-Gras L."/>
            <person name="Hahn C."/>
            <person name="Garcia-Roger E.M."/>
            <person name="Carmona M.J."/>
            <person name="Serra M."/>
            <person name="Gomez A."/>
        </authorList>
    </citation>
    <scope>NUCLEOTIDE SEQUENCE [LARGE SCALE GENOMIC DNA]</scope>
    <source>
        <strain evidence="1">HYR1</strain>
    </source>
</reference>
<name>A0A3M7R4P8_BRAPC</name>
<keyword evidence="2" id="KW-1185">Reference proteome</keyword>
<dbReference type="Proteomes" id="UP000276133">
    <property type="component" value="Unassembled WGS sequence"/>
</dbReference>
<dbReference type="EMBL" id="REGN01004226">
    <property type="protein sequence ID" value="RNA18516.1"/>
    <property type="molecule type" value="Genomic_DNA"/>
</dbReference>
<sequence length="84" mass="10020">MYGPSNYFEKNILCLFRLKFDSVLYHTNPCFELLLHTKQRKNTHHALDWQCNNTLSAIEAQNNSLACCKMSKIYFLHFEYHSPF</sequence>